<dbReference type="Proteomes" id="UP000192393">
    <property type="component" value="Unassembled WGS sequence"/>
</dbReference>
<organism evidence="1 2">
    <name type="scientific">Moheibacter sediminis</name>
    <dbReference type="NCBI Taxonomy" id="1434700"/>
    <lineage>
        <taxon>Bacteria</taxon>
        <taxon>Pseudomonadati</taxon>
        <taxon>Bacteroidota</taxon>
        <taxon>Flavobacteriia</taxon>
        <taxon>Flavobacteriales</taxon>
        <taxon>Weeksellaceae</taxon>
        <taxon>Moheibacter</taxon>
    </lineage>
</organism>
<accession>A0A1W1YBS3</accession>
<dbReference type="EMBL" id="FWXS01000001">
    <property type="protein sequence ID" value="SMC33261.1"/>
    <property type="molecule type" value="Genomic_DNA"/>
</dbReference>
<sequence length="107" mass="12678">MTKYEFLDENIFQGLENLNTGFDARGVKYFSESDFEIVLSRVEKLGLGIYGIEPWVNEWLFDVYTAEDYSKKPSDPKWYKSAFKKFKRLNKDLLYAASYEVPEFFLV</sequence>
<evidence type="ECO:0000313" key="1">
    <source>
        <dbReference type="EMBL" id="SMC33261.1"/>
    </source>
</evidence>
<reference evidence="1 2" key="1">
    <citation type="submission" date="2017-04" db="EMBL/GenBank/DDBJ databases">
        <authorList>
            <person name="Afonso C.L."/>
            <person name="Miller P.J."/>
            <person name="Scott M.A."/>
            <person name="Spackman E."/>
            <person name="Goraichik I."/>
            <person name="Dimitrov K.M."/>
            <person name="Suarez D.L."/>
            <person name="Swayne D.E."/>
        </authorList>
    </citation>
    <scope>NUCLEOTIDE SEQUENCE [LARGE SCALE GENOMIC DNA]</scope>
    <source>
        <strain evidence="1 2">CGMCC 1.12708</strain>
    </source>
</reference>
<proteinExistence type="predicted"/>
<protein>
    <submittedName>
        <fullName evidence="1">Uncharacterized protein</fullName>
    </submittedName>
</protein>
<dbReference type="OrthoDB" id="7066022at2"/>
<dbReference type="STRING" id="1434700.SAMN06296427_101196"/>
<name>A0A1W1YBS3_9FLAO</name>
<keyword evidence="2" id="KW-1185">Reference proteome</keyword>
<gene>
    <name evidence="1" type="ORF">SAMN06296427_101196</name>
</gene>
<dbReference type="RefSeq" id="WP_084015410.1">
    <property type="nucleotide sequence ID" value="NZ_FWXS01000001.1"/>
</dbReference>
<dbReference type="AlphaFoldDB" id="A0A1W1YBS3"/>
<evidence type="ECO:0000313" key="2">
    <source>
        <dbReference type="Proteomes" id="UP000192393"/>
    </source>
</evidence>